<name>A0A182M670_9DIPT</name>
<evidence type="ECO:0000313" key="2">
    <source>
        <dbReference type="Proteomes" id="UP000075883"/>
    </source>
</evidence>
<dbReference type="EMBL" id="AXCM01004107">
    <property type="status" value="NOT_ANNOTATED_CDS"/>
    <property type="molecule type" value="Genomic_DNA"/>
</dbReference>
<dbReference type="EMBL" id="AXCM01004108">
    <property type="status" value="NOT_ANNOTATED_CDS"/>
    <property type="molecule type" value="Genomic_DNA"/>
</dbReference>
<keyword evidence="2" id="KW-1185">Reference proteome</keyword>
<reference evidence="1" key="2">
    <citation type="submission" date="2020-05" db="UniProtKB">
        <authorList>
            <consortium name="EnsemblMetazoa"/>
        </authorList>
    </citation>
    <scope>IDENTIFICATION</scope>
    <source>
        <strain evidence="1">A-37</strain>
    </source>
</reference>
<dbReference type="EnsemblMetazoa" id="ACUA010464-RA">
    <property type="protein sequence ID" value="ACUA010464-PA"/>
    <property type="gene ID" value="ACUA010464"/>
</dbReference>
<evidence type="ECO:0000313" key="1">
    <source>
        <dbReference type="EnsemblMetazoa" id="ACUA010464-PA"/>
    </source>
</evidence>
<protein>
    <submittedName>
        <fullName evidence="1">Uncharacterized protein</fullName>
    </submittedName>
</protein>
<organism evidence="1 2">
    <name type="scientific">Anopheles culicifacies</name>
    <dbReference type="NCBI Taxonomy" id="139723"/>
    <lineage>
        <taxon>Eukaryota</taxon>
        <taxon>Metazoa</taxon>
        <taxon>Ecdysozoa</taxon>
        <taxon>Arthropoda</taxon>
        <taxon>Hexapoda</taxon>
        <taxon>Insecta</taxon>
        <taxon>Pterygota</taxon>
        <taxon>Neoptera</taxon>
        <taxon>Endopterygota</taxon>
        <taxon>Diptera</taxon>
        <taxon>Nematocera</taxon>
        <taxon>Culicoidea</taxon>
        <taxon>Culicidae</taxon>
        <taxon>Anophelinae</taxon>
        <taxon>Anopheles</taxon>
        <taxon>culicifacies species complex</taxon>
    </lineage>
</organism>
<proteinExistence type="predicted"/>
<accession>A0A182M670</accession>
<dbReference type="AlphaFoldDB" id="A0A182M670"/>
<dbReference type="VEuPathDB" id="VectorBase:ACUA010464"/>
<sequence length="169" mass="18867">MEPQNNITVRCFSANSTSFLSTGKPLRSRIASIYTRATFVKSAFSPYCRYSSSVDGTQCGSISTVSQWLKTSCGIAKPDVCLRISVAKLNDSITGMTAVTSNWPLPSIRSADCIRPCRRPITAYSLPTGLAPTKYHYYPHNQHIYFLPECAIQQRANEMRILVTNFRVQ</sequence>
<reference evidence="2" key="1">
    <citation type="submission" date="2013-09" db="EMBL/GenBank/DDBJ databases">
        <title>The Genome Sequence of Anopheles culicifacies species A.</title>
        <authorList>
            <consortium name="The Broad Institute Genomics Platform"/>
            <person name="Neafsey D.E."/>
            <person name="Besansky N."/>
            <person name="Howell P."/>
            <person name="Walton C."/>
            <person name="Young S.K."/>
            <person name="Zeng Q."/>
            <person name="Gargeya S."/>
            <person name="Fitzgerald M."/>
            <person name="Haas B."/>
            <person name="Abouelleil A."/>
            <person name="Allen A.W."/>
            <person name="Alvarado L."/>
            <person name="Arachchi H.M."/>
            <person name="Berlin A.M."/>
            <person name="Chapman S.B."/>
            <person name="Gainer-Dewar J."/>
            <person name="Goldberg J."/>
            <person name="Griggs A."/>
            <person name="Gujja S."/>
            <person name="Hansen M."/>
            <person name="Howarth C."/>
            <person name="Imamovic A."/>
            <person name="Ireland A."/>
            <person name="Larimer J."/>
            <person name="McCowan C."/>
            <person name="Murphy C."/>
            <person name="Pearson M."/>
            <person name="Poon T.W."/>
            <person name="Priest M."/>
            <person name="Roberts A."/>
            <person name="Saif S."/>
            <person name="Shea T."/>
            <person name="Sisk P."/>
            <person name="Sykes S."/>
            <person name="Wortman J."/>
            <person name="Nusbaum C."/>
            <person name="Birren B."/>
        </authorList>
    </citation>
    <scope>NUCLEOTIDE SEQUENCE [LARGE SCALE GENOMIC DNA]</scope>
    <source>
        <strain evidence="2">A-37</strain>
    </source>
</reference>
<dbReference type="Proteomes" id="UP000075883">
    <property type="component" value="Unassembled WGS sequence"/>
</dbReference>